<protein>
    <recommendedName>
        <fullName evidence="1">Reverse transcriptase zinc-binding domain-containing protein</fullName>
    </recommendedName>
</protein>
<comment type="caution">
    <text evidence="2">The sequence shown here is derived from an EMBL/GenBank/DDBJ whole genome shotgun (WGS) entry which is preliminary data.</text>
</comment>
<keyword evidence="3" id="KW-1185">Reference proteome</keyword>
<gene>
    <name evidence="2" type="ORF">G4B88_003125</name>
</gene>
<dbReference type="InterPro" id="IPR026960">
    <property type="entry name" value="RVT-Znf"/>
</dbReference>
<feature type="domain" description="Reverse transcriptase zinc-binding" evidence="1">
    <location>
        <begin position="52"/>
        <end position="104"/>
    </location>
</feature>
<accession>A0A7J6H255</accession>
<evidence type="ECO:0000313" key="2">
    <source>
        <dbReference type="EMBL" id="KAF4389312.1"/>
    </source>
</evidence>
<name>A0A7J6H255_CANSA</name>
<dbReference type="EMBL" id="JAATIQ010000068">
    <property type="protein sequence ID" value="KAF4389312.1"/>
    <property type="molecule type" value="Genomic_DNA"/>
</dbReference>
<evidence type="ECO:0000313" key="3">
    <source>
        <dbReference type="Proteomes" id="UP000583929"/>
    </source>
</evidence>
<organism evidence="2 3">
    <name type="scientific">Cannabis sativa</name>
    <name type="common">Hemp</name>
    <name type="synonym">Marijuana</name>
    <dbReference type="NCBI Taxonomy" id="3483"/>
    <lineage>
        <taxon>Eukaryota</taxon>
        <taxon>Viridiplantae</taxon>
        <taxon>Streptophyta</taxon>
        <taxon>Embryophyta</taxon>
        <taxon>Tracheophyta</taxon>
        <taxon>Spermatophyta</taxon>
        <taxon>Magnoliopsida</taxon>
        <taxon>eudicotyledons</taxon>
        <taxon>Gunneridae</taxon>
        <taxon>Pentapetalae</taxon>
        <taxon>rosids</taxon>
        <taxon>fabids</taxon>
        <taxon>Rosales</taxon>
        <taxon>Cannabaceae</taxon>
        <taxon>Cannabis</taxon>
    </lineage>
</organism>
<reference evidence="2 3" key="1">
    <citation type="journal article" date="2020" name="bioRxiv">
        <title>Sequence and annotation of 42 cannabis genomes reveals extensive copy number variation in cannabinoid synthesis and pathogen resistance genes.</title>
        <authorList>
            <person name="Mckernan K.J."/>
            <person name="Helbert Y."/>
            <person name="Kane L.T."/>
            <person name="Ebling H."/>
            <person name="Zhang L."/>
            <person name="Liu B."/>
            <person name="Eaton Z."/>
            <person name="Mclaughlin S."/>
            <person name="Kingan S."/>
            <person name="Baybayan P."/>
            <person name="Concepcion G."/>
            <person name="Jordan M."/>
            <person name="Riva A."/>
            <person name="Barbazuk W."/>
            <person name="Harkins T."/>
        </authorList>
    </citation>
    <scope>NUCLEOTIDE SEQUENCE [LARGE SCALE GENOMIC DNA]</scope>
    <source>
        <strain evidence="3">cv. Jamaican Lion 4</strain>
        <tissue evidence="2">Leaf</tissue>
    </source>
</reference>
<evidence type="ECO:0000259" key="1">
    <source>
        <dbReference type="Pfam" id="PF13966"/>
    </source>
</evidence>
<sequence>MKKRKAENEIVLYWKGDSIVEDYPKVVDHFLQYFCNFMGKKSLATRRIDEERLGFIGWQAINNQLLTREHINRIMSIPDDLCPICIVDKETHAHIFMDCPYTLKVVSEVSNWLGRLDWPKSFKDWYDWLSKPLKNL</sequence>
<proteinExistence type="predicted"/>
<dbReference type="AlphaFoldDB" id="A0A7J6H255"/>
<dbReference type="Proteomes" id="UP000583929">
    <property type="component" value="Unassembled WGS sequence"/>
</dbReference>
<dbReference type="Pfam" id="PF13966">
    <property type="entry name" value="zf-RVT"/>
    <property type="match status" value="1"/>
</dbReference>